<feature type="domain" description="Type II secretion system protein GspE N-terminal" evidence="2">
    <location>
        <begin position="541"/>
        <end position="622"/>
    </location>
</feature>
<protein>
    <submittedName>
        <fullName evidence="4">NfrB</fullName>
    </submittedName>
</protein>
<evidence type="ECO:0000313" key="4">
    <source>
        <dbReference type="EMBL" id="ASJ24510.1"/>
    </source>
</evidence>
<accession>A0A248LI92</accession>
<dbReference type="NCBIfam" id="NF012033">
    <property type="entry name" value="PRK15489.1"/>
    <property type="match status" value="1"/>
</dbReference>
<dbReference type="InterPro" id="IPR037257">
    <property type="entry name" value="T2SS_E_N_sf"/>
</dbReference>
<keyword evidence="1" id="KW-0472">Membrane</keyword>
<evidence type="ECO:0000256" key="1">
    <source>
        <dbReference type="SAM" id="Phobius"/>
    </source>
</evidence>
<feature type="domain" description="Glycosyltransferase 2-like" evidence="3">
    <location>
        <begin position="164"/>
        <end position="375"/>
    </location>
</feature>
<keyword evidence="1" id="KW-0812">Transmembrane</keyword>
<dbReference type="InterPro" id="IPR001173">
    <property type="entry name" value="Glyco_trans_2-like"/>
</dbReference>
<dbReference type="NCBIfam" id="NF011305">
    <property type="entry name" value="PRK14716.1-3"/>
    <property type="match status" value="1"/>
</dbReference>
<dbReference type="EMBL" id="CP022115">
    <property type="protein sequence ID" value="ASJ24510.1"/>
    <property type="molecule type" value="Genomic_DNA"/>
</dbReference>
<dbReference type="InterPro" id="IPR029044">
    <property type="entry name" value="Nucleotide-diphossugar_trans"/>
</dbReference>
<evidence type="ECO:0000313" key="5">
    <source>
        <dbReference type="Proteomes" id="UP000197424"/>
    </source>
</evidence>
<dbReference type="AlphaFoldDB" id="A0A248LI92"/>
<reference evidence="5" key="1">
    <citation type="submission" date="2017-06" db="EMBL/GenBank/DDBJ databases">
        <title>Whole genome sequence of Laribacter hongkongensis LHGZ1.</title>
        <authorList>
            <person name="Chen D."/>
            <person name="Wu H."/>
            <person name="Chen J."/>
        </authorList>
    </citation>
    <scope>NUCLEOTIDE SEQUENCE [LARGE SCALE GENOMIC DNA]</scope>
    <source>
        <strain evidence="5">LHGZ1</strain>
    </source>
</reference>
<dbReference type="NCBIfam" id="NF008411">
    <property type="entry name" value="PRK11234.1"/>
    <property type="match status" value="1"/>
</dbReference>
<keyword evidence="1" id="KW-1133">Transmembrane helix</keyword>
<feature type="transmembrane region" description="Helical" evidence="1">
    <location>
        <begin position="388"/>
        <end position="411"/>
    </location>
</feature>
<dbReference type="Gene3D" id="3.30.300.160">
    <property type="entry name" value="Type II secretion system, protein E, N-terminal domain"/>
    <property type="match status" value="1"/>
</dbReference>
<dbReference type="SUPFAM" id="SSF53448">
    <property type="entry name" value="Nucleotide-diphospho-sugar transferases"/>
    <property type="match status" value="1"/>
</dbReference>
<dbReference type="RefSeq" id="WP_088860784.1">
    <property type="nucleotide sequence ID" value="NZ_CP022115.1"/>
</dbReference>
<dbReference type="Proteomes" id="UP000197424">
    <property type="component" value="Chromosome"/>
</dbReference>
<sequence>MSLVDVLAVYLLGLKYLVLVIAILLLLFGLDDLFIDAVFWLRRGWRRLTVYRRQERARPPLLYRQDEQPLAIMVPAWQEADVIAHMADLAARTLDYENYHIFIGTYPNDAATQEQVDWVCARHPNVHKVVCALPGPTSKADCLNNIVSSILAFEGRARIRFAGFILHDSEDVISPLELRLFNHLVARKDLIQLPVYPLPGHWYQFTRSHYLDEFAETHGKDVIVREALIGQVPSAGVGTCFSRRAIQLLQEEGDGVVFDTKSLTEDYDIGFRLAAHGLHGAFVRFEDLPAAMQGHDGHSVRNAQIGVREYFPDRLSLAVRQKARWVVGIVFQGMKNLRWSRRPLVNYFLWRDRRGALTNLVSFAAFAVLLQLAGMQLVYLAWPDAWHFPALIATGSLLWYLLLVNGLLFLLRMGSRGYFVWHSYGPVQALLSVPRTVWGMLINFLAQIRAMRQILAIGNVNRVAWDKTRHDFPGVDDANRGPPLGERLLAAGALSRDTLTAALEAAPAQHMRLGYYLVRQGLVSPMSLATALAGQAGVTSRDVDAWQLPPGLIGQLPARFALKYAVLPVEESADSLLLARESPMPPVLLAALSRRLGRPLAYCICPPGQVTVGLRHWYARHRNDADPRVRLSEAIERGDVRPEQAGKLWQQYVSRQSVLGDFLLRFNLIEAAVLNQALIAYEKSDLPFGRFLVEAGVLDQAGLDQALALQRAEQIDIDSLLDQGDALTSAGTPR</sequence>
<gene>
    <name evidence="4" type="primary">nfrB</name>
    <name evidence="4" type="ORF">LHGZ1_1679</name>
</gene>
<organism evidence="4 5">
    <name type="scientific">Laribacter hongkongensis</name>
    <dbReference type="NCBI Taxonomy" id="168471"/>
    <lineage>
        <taxon>Bacteria</taxon>
        <taxon>Pseudomonadati</taxon>
        <taxon>Pseudomonadota</taxon>
        <taxon>Betaproteobacteria</taxon>
        <taxon>Neisseriales</taxon>
        <taxon>Aquaspirillaceae</taxon>
        <taxon>Laribacter</taxon>
    </lineage>
</organism>
<name>A0A248LI92_9NEIS</name>
<dbReference type="Pfam" id="PF13632">
    <property type="entry name" value="Glyco_trans_2_3"/>
    <property type="match status" value="1"/>
</dbReference>
<feature type="transmembrane region" description="Helical" evidence="1">
    <location>
        <begin position="360"/>
        <end position="382"/>
    </location>
</feature>
<dbReference type="OrthoDB" id="5294733at2"/>
<dbReference type="SUPFAM" id="SSF160246">
    <property type="entry name" value="EspE N-terminal domain-like"/>
    <property type="match status" value="2"/>
</dbReference>
<dbReference type="InterPro" id="IPR007831">
    <property type="entry name" value="T2SS_GspE_N"/>
</dbReference>
<feature type="transmembrane region" description="Helical" evidence="1">
    <location>
        <begin position="16"/>
        <end position="41"/>
    </location>
</feature>
<evidence type="ECO:0000259" key="3">
    <source>
        <dbReference type="Pfam" id="PF13632"/>
    </source>
</evidence>
<evidence type="ECO:0000259" key="2">
    <source>
        <dbReference type="Pfam" id="PF05157"/>
    </source>
</evidence>
<dbReference type="Pfam" id="PF05157">
    <property type="entry name" value="MshEN"/>
    <property type="match status" value="1"/>
</dbReference>
<proteinExistence type="predicted"/>